<accession>A0ABR2M410</accession>
<organism evidence="3 4">
    <name type="scientific">Platanthera guangdongensis</name>
    <dbReference type="NCBI Taxonomy" id="2320717"/>
    <lineage>
        <taxon>Eukaryota</taxon>
        <taxon>Viridiplantae</taxon>
        <taxon>Streptophyta</taxon>
        <taxon>Embryophyta</taxon>
        <taxon>Tracheophyta</taxon>
        <taxon>Spermatophyta</taxon>
        <taxon>Magnoliopsida</taxon>
        <taxon>Liliopsida</taxon>
        <taxon>Asparagales</taxon>
        <taxon>Orchidaceae</taxon>
        <taxon>Orchidoideae</taxon>
        <taxon>Orchideae</taxon>
        <taxon>Orchidinae</taxon>
        <taxon>Platanthera</taxon>
    </lineage>
</organism>
<gene>
    <name evidence="3" type="primary">PCMP-E23</name>
    <name evidence="3" type="ORF">KSP40_PGU001521</name>
</gene>
<evidence type="ECO:0000256" key="1">
    <source>
        <dbReference type="ARBA" id="ARBA00022737"/>
    </source>
</evidence>
<evidence type="ECO:0000256" key="2">
    <source>
        <dbReference type="PROSITE-ProRule" id="PRU00708"/>
    </source>
</evidence>
<feature type="repeat" description="PPR" evidence="2">
    <location>
        <begin position="47"/>
        <end position="81"/>
    </location>
</feature>
<feature type="repeat" description="PPR" evidence="2">
    <location>
        <begin position="180"/>
        <end position="214"/>
    </location>
</feature>
<dbReference type="Gene3D" id="1.25.40.10">
    <property type="entry name" value="Tetratricopeptide repeat domain"/>
    <property type="match status" value="2"/>
</dbReference>
<dbReference type="NCBIfam" id="TIGR00756">
    <property type="entry name" value="PPR"/>
    <property type="match status" value="3"/>
</dbReference>
<comment type="caution">
    <text evidence="3">The sequence shown here is derived from an EMBL/GenBank/DDBJ whole genome shotgun (WGS) entry which is preliminary data.</text>
</comment>
<dbReference type="PANTHER" id="PTHR47926">
    <property type="entry name" value="PENTATRICOPEPTIDE REPEAT-CONTAINING PROTEIN"/>
    <property type="match status" value="1"/>
</dbReference>
<keyword evidence="1" id="KW-0677">Repeat</keyword>
<dbReference type="InterPro" id="IPR002885">
    <property type="entry name" value="PPR_rpt"/>
</dbReference>
<evidence type="ECO:0000313" key="3">
    <source>
        <dbReference type="EMBL" id="KAK8958631.1"/>
    </source>
</evidence>
<dbReference type="InterPro" id="IPR046960">
    <property type="entry name" value="PPR_At4g14850-like_plant"/>
</dbReference>
<reference evidence="3 4" key="1">
    <citation type="journal article" date="2022" name="Nat. Plants">
        <title>Genomes of leafy and leafless Platanthera orchids illuminate the evolution of mycoheterotrophy.</title>
        <authorList>
            <person name="Li M.H."/>
            <person name="Liu K.W."/>
            <person name="Li Z."/>
            <person name="Lu H.C."/>
            <person name="Ye Q.L."/>
            <person name="Zhang D."/>
            <person name="Wang J.Y."/>
            <person name="Li Y.F."/>
            <person name="Zhong Z.M."/>
            <person name="Liu X."/>
            <person name="Yu X."/>
            <person name="Liu D.K."/>
            <person name="Tu X.D."/>
            <person name="Liu B."/>
            <person name="Hao Y."/>
            <person name="Liao X.Y."/>
            <person name="Jiang Y.T."/>
            <person name="Sun W.H."/>
            <person name="Chen J."/>
            <person name="Chen Y.Q."/>
            <person name="Ai Y."/>
            <person name="Zhai J.W."/>
            <person name="Wu S.S."/>
            <person name="Zhou Z."/>
            <person name="Hsiao Y.Y."/>
            <person name="Wu W.L."/>
            <person name="Chen Y.Y."/>
            <person name="Lin Y.F."/>
            <person name="Hsu J.L."/>
            <person name="Li C.Y."/>
            <person name="Wang Z.W."/>
            <person name="Zhao X."/>
            <person name="Zhong W.Y."/>
            <person name="Ma X.K."/>
            <person name="Ma L."/>
            <person name="Huang J."/>
            <person name="Chen G.Z."/>
            <person name="Huang M.Z."/>
            <person name="Huang L."/>
            <person name="Peng D.H."/>
            <person name="Luo Y.B."/>
            <person name="Zou S.Q."/>
            <person name="Chen S.P."/>
            <person name="Lan S."/>
            <person name="Tsai W.C."/>
            <person name="Van de Peer Y."/>
            <person name="Liu Z.J."/>
        </authorList>
    </citation>
    <scope>NUCLEOTIDE SEQUENCE [LARGE SCALE GENOMIC DNA]</scope>
    <source>
        <strain evidence="3">Lor288</strain>
    </source>
</reference>
<evidence type="ECO:0000313" key="4">
    <source>
        <dbReference type="Proteomes" id="UP001412067"/>
    </source>
</evidence>
<dbReference type="InterPro" id="IPR011990">
    <property type="entry name" value="TPR-like_helical_dom_sf"/>
</dbReference>
<dbReference type="Proteomes" id="UP001412067">
    <property type="component" value="Unassembled WGS sequence"/>
</dbReference>
<protein>
    <submittedName>
        <fullName evidence="3">Pentatricopeptide repeat-containing protein</fullName>
    </submittedName>
</protein>
<sequence length="309" mass="34319">MDAANKLFDEMPGRNAVSWNAMIIAGYARSGDGESSASLFRHMTDKNLISWTIMICCYSQNGLFREALETFDAMRDAGVSPDKITMCSVISACAHLGALEPGRRMRRLIALYDFSMDVYIGSALVDMYAKAGDMDAANKLFDEMPGRNAVSWNAMIIAGYARSGDGESSASLFRHMTDKNLISWTIMICCYSQNGLFREALETFDAMRDAGVSPDKITMCSVISACAHLGALEPGKRMRRLIALYDFFIDVYIGSALVDMYAKCGCIERSLVLFFKLKEKNLFSYAGIRLSTNLQCTADPRMRSTCSRR</sequence>
<proteinExistence type="predicted"/>
<dbReference type="PROSITE" id="PS51375">
    <property type="entry name" value="PPR"/>
    <property type="match status" value="3"/>
</dbReference>
<feature type="repeat" description="PPR" evidence="2">
    <location>
        <begin position="117"/>
        <end position="151"/>
    </location>
</feature>
<dbReference type="EMBL" id="JBBWWR010000012">
    <property type="protein sequence ID" value="KAK8958631.1"/>
    <property type="molecule type" value="Genomic_DNA"/>
</dbReference>
<dbReference type="Pfam" id="PF13041">
    <property type="entry name" value="PPR_2"/>
    <property type="match status" value="2"/>
</dbReference>
<name>A0ABR2M410_9ASPA</name>
<keyword evidence="4" id="KW-1185">Reference proteome</keyword>
<dbReference type="Pfam" id="PF01535">
    <property type="entry name" value="PPR"/>
    <property type="match status" value="2"/>
</dbReference>